<dbReference type="RefSeq" id="WP_275469606.1">
    <property type="nucleotide sequence ID" value="NZ_CP110232.1"/>
</dbReference>
<accession>A0AAF0CVW3</accession>
<dbReference type="Proteomes" id="UP001179647">
    <property type="component" value="Chromosome"/>
</dbReference>
<keyword evidence="2" id="KW-1185">Reference proteome</keyword>
<dbReference type="AlphaFoldDB" id="A0AAF0CVW3"/>
<dbReference type="KEGG" id="vie:OL234_02525"/>
<organism evidence="1 2">
    <name type="scientific">Vagococcus intermedius</name>
    <dbReference type="NCBI Taxonomy" id="2991418"/>
    <lineage>
        <taxon>Bacteria</taxon>
        <taxon>Bacillati</taxon>
        <taxon>Bacillota</taxon>
        <taxon>Bacilli</taxon>
        <taxon>Lactobacillales</taxon>
        <taxon>Enterococcaceae</taxon>
        <taxon>Vagococcus</taxon>
    </lineage>
</organism>
<sequence length="251" mass="28918">MVYKINKDKSTSVLDVNEATSFLGGCQVVKFAKITNQTLFLMDLSEIASHYHNKTLLINYLNVPLIVSRSVNELIGELNQELLIDLVQQKKVMTQEFGKRYRLPILSGRGVFVPFSQGQWYNLFFIEGLLKSQVANCLGENCRVIFSGKCDIIFPKTYRSFLTNLQKDLCLSYYLANYFSELALRQVGCKKNYSKKIKQLLIRFKVPVPQDLNEAQLKELHFFLARCQVEAYLMADTKWGLSEIEELIQIS</sequence>
<gene>
    <name evidence="1" type="ORF">OL234_02525</name>
</gene>
<evidence type="ECO:0000313" key="2">
    <source>
        <dbReference type="Proteomes" id="UP001179647"/>
    </source>
</evidence>
<name>A0AAF0CVW3_9ENTE</name>
<proteinExistence type="predicted"/>
<reference evidence="1" key="1">
    <citation type="submission" date="2022-10" db="EMBL/GenBank/DDBJ databases">
        <title>Vagococcus sp. isolated from poultry meat.</title>
        <authorList>
            <person name="Johansson P."/>
            <person name="Bjorkroth J."/>
        </authorList>
    </citation>
    <scope>NUCLEOTIDE SEQUENCE</scope>
    <source>
        <strain evidence="1">STAA11</strain>
    </source>
</reference>
<dbReference type="EMBL" id="CP110232">
    <property type="protein sequence ID" value="WEG73806.1"/>
    <property type="molecule type" value="Genomic_DNA"/>
</dbReference>
<protein>
    <submittedName>
        <fullName evidence="1">Uncharacterized protein</fullName>
    </submittedName>
</protein>
<evidence type="ECO:0000313" key="1">
    <source>
        <dbReference type="EMBL" id="WEG73806.1"/>
    </source>
</evidence>